<evidence type="ECO:0000313" key="2">
    <source>
        <dbReference type="Proteomes" id="UP001162156"/>
    </source>
</evidence>
<evidence type="ECO:0000313" key="1">
    <source>
        <dbReference type="EMBL" id="KAJ8928820.1"/>
    </source>
</evidence>
<gene>
    <name evidence="1" type="ORF">NQ314_018565</name>
</gene>
<name>A0AAV8WRS2_9CUCU</name>
<dbReference type="EMBL" id="JANEYF010005246">
    <property type="protein sequence ID" value="KAJ8928820.1"/>
    <property type="molecule type" value="Genomic_DNA"/>
</dbReference>
<reference evidence="1" key="1">
    <citation type="journal article" date="2023" name="Insect Mol. Biol.">
        <title>Genome sequencing provides insights into the evolution of gene families encoding plant cell wall-degrading enzymes in longhorned beetles.</title>
        <authorList>
            <person name="Shin N.R."/>
            <person name="Okamura Y."/>
            <person name="Kirsch R."/>
            <person name="Pauchet Y."/>
        </authorList>
    </citation>
    <scope>NUCLEOTIDE SEQUENCE</scope>
    <source>
        <strain evidence="1">RBIC_L_NR</strain>
    </source>
</reference>
<dbReference type="AlphaFoldDB" id="A0AAV8WRS2"/>
<proteinExistence type="predicted"/>
<dbReference type="PANTHER" id="PTHR21505:SF8">
    <property type="entry name" value="DPT-YFP REPRESSOR BY OVEREXPRESSION, ISOFORM D-RELATED"/>
    <property type="match status" value="1"/>
</dbReference>
<dbReference type="Proteomes" id="UP001162156">
    <property type="component" value="Unassembled WGS sequence"/>
</dbReference>
<keyword evidence="2" id="KW-1185">Reference proteome</keyword>
<dbReference type="PANTHER" id="PTHR21505">
    <property type="entry name" value="MADF DOMAIN-CONTAINING PROTEIN-RELATED"/>
    <property type="match status" value="1"/>
</dbReference>
<sequence>MVERIQHKMAIRFARGYRTVALGAIRLIARTIPLDLTDGETKKIPSIKVIKRDERDRERAIQTFLKRWEGDADRFRIFHTTINLQVYNIDKVVLACCAVHNFLRRNCSHTYTSKAVFDVEDTTTGTITSSLRTHSDNLLDPQKGYNRNHTAAADLSESRTFFNYFLDHNAKSQAYILIEKLQTVHPEANRDSVVKKINSLRTTYRKELKRVLDSERSGAGDEDIYVPHLWYYAL</sequence>
<organism evidence="1 2">
    <name type="scientific">Rhamnusium bicolor</name>
    <dbReference type="NCBI Taxonomy" id="1586634"/>
    <lineage>
        <taxon>Eukaryota</taxon>
        <taxon>Metazoa</taxon>
        <taxon>Ecdysozoa</taxon>
        <taxon>Arthropoda</taxon>
        <taxon>Hexapoda</taxon>
        <taxon>Insecta</taxon>
        <taxon>Pterygota</taxon>
        <taxon>Neoptera</taxon>
        <taxon>Endopterygota</taxon>
        <taxon>Coleoptera</taxon>
        <taxon>Polyphaga</taxon>
        <taxon>Cucujiformia</taxon>
        <taxon>Chrysomeloidea</taxon>
        <taxon>Cerambycidae</taxon>
        <taxon>Lepturinae</taxon>
        <taxon>Rhagiini</taxon>
        <taxon>Rhamnusium</taxon>
    </lineage>
</organism>
<protein>
    <recommendedName>
        <fullName evidence="3">DDE Tnp4 domain-containing protein</fullName>
    </recommendedName>
</protein>
<evidence type="ECO:0008006" key="3">
    <source>
        <dbReference type="Google" id="ProtNLM"/>
    </source>
</evidence>
<comment type="caution">
    <text evidence="1">The sequence shown here is derived from an EMBL/GenBank/DDBJ whole genome shotgun (WGS) entry which is preliminary data.</text>
</comment>
<accession>A0AAV8WRS2</accession>